<gene>
    <name evidence="2" type="ORF">NP233_g10347</name>
</gene>
<organism evidence="2 3">
    <name type="scientific">Leucocoprinus birnbaumii</name>
    <dbReference type="NCBI Taxonomy" id="56174"/>
    <lineage>
        <taxon>Eukaryota</taxon>
        <taxon>Fungi</taxon>
        <taxon>Dikarya</taxon>
        <taxon>Basidiomycota</taxon>
        <taxon>Agaricomycotina</taxon>
        <taxon>Agaricomycetes</taxon>
        <taxon>Agaricomycetidae</taxon>
        <taxon>Agaricales</taxon>
        <taxon>Agaricineae</taxon>
        <taxon>Agaricaceae</taxon>
        <taxon>Leucocoprinus</taxon>
    </lineage>
</organism>
<dbReference type="Proteomes" id="UP001213000">
    <property type="component" value="Unassembled WGS sequence"/>
</dbReference>
<protein>
    <submittedName>
        <fullName evidence="2">Uncharacterized protein</fullName>
    </submittedName>
</protein>
<feature type="compositionally biased region" description="Basic residues" evidence="1">
    <location>
        <begin position="146"/>
        <end position="161"/>
    </location>
</feature>
<feature type="region of interest" description="Disordered" evidence="1">
    <location>
        <begin position="131"/>
        <end position="217"/>
    </location>
</feature>
<evidence type="ECO:0000256" key="1">
    <source>
        <dbReference type="SAM" id="MobiDB-lite"/>
    </source>
</evidence>
<dbReference type="Gene3D" id="3.60.130.30">
    <property type="match status" value="1"/>
</dbReference>
<keyword evidence="3" id="KW-1185">Reference proteome</keyword>
<dbReference type="EMBL" id="JANIEX010001042">
    <property type="protein sequence ID" value="KAJ3561190.1"/>
    <property type="molecule type" value="Genomic_DNA"/>
</dbReference>
<feature type="compositionally biased region" description="Low complexity" evidence="1">
    <location>
        <begin position="165"/>
        <end position="190"/>
    </location>
</feature>
<sequence length="578" mass="66149">MTSFSQYIICETRSKQEYCGIPEVDIIETDISHEELGFLVEDALERAGEMNHQYLTDTAHHSEESPEEEEDYASFCWQLASMFIAFYKLCATTPLTSLPPPKSNYKYLGECQRFKAKAKLKRERELLGETTNDASTCPSEVESVKSHHRSNAQAHACKRQKTQQSETGTASPSPTTTPLPTITPSTSSPSPSEPKPKKQWTSQYKHSRKTEMRQSSGYVTTDCVRHRMSAKVEKIEACINIEINVATLKGAYCVKAEKLSKKMAMWTEQLREAKDKKVDPHELIKELENDPEEPYCYIKWDGIMPKVIVDSEDTVIGTLAGRPDNDPYVERCKLLYAKMAEQTKTARFTKKNLFHRHGPYPSSDMGITFGPGDKKIHHLKLQKEEACLNEELRQLGLTEHIRKFVENSIDIYVKRLFLYYKKYMDQIRAHPEYGKLRAQPGQDDPPDPLGPYGIMPGETNSWGPNVTTEPHRDVMNLGFGWCGIVPLGPFDPTWSGLFIIHNLRLIIEFPPASCILIPSAYLWHSNIPIHPEDERASITFYTPNVLYQFIDNDFTLEKDLELKNNALYKHNQFLKTIR</sequence>
<proteinExistence type="predicted"/>
<comment type="caution">
    <text evidence="2">The sequence shown here is derived from an EMBL/GenBank/DDBJ whole genome shotgun (WGS) entry which is preliminary data.</text>
</comment>
<feature type="region of interest" description="Disordered" evidence="1">
    <location>
        <begin position="435"/>
        <end position="454"/>
    </location>
</feature>
<evidence type="ECO:0000313" key="2">
    <source>
        <dbReference type="EMBL" id="KAJ3561190.1"/>
    </source>
</evidence>
<reference evidence="2" key="1">
    <citation type="submission" date="2022-07" db="EMBL/GenBank/DDBJ databases">
        <title>Genome Sequence of Leucocoprinus birnbaumii.</title>
        <authorList>
            <person name="Buettner E."/>
        </authorList>
    </citation>
    <scope>NUCLEOTIDE SEQUENCE</scope>
    <source>
        <strain evidence="2">VT141</strain>
    </source>
</reference>
<name>A0AAD5YPY3_9AGAR</name>
<dbReference type="AlphaFoldDB" id="A0AAD5YPY3"/>
<accession>A0AAD5YPY3</accession>
<evidence type="ECO:0000313" key="3">
    <source>
        <dbReference type="Proteomes" id="UP001213000"/>
    </source>
</evidence>